<dbReference type="InterPro" id="IPR011548">
    <property type="entry name" value="HIBADH"/>
</dbReference>
<proteinExistence type="inferred from homology"/>
<evidence type="ECO:0000313" key="9">
    <source>
        <dbReference type="Proteomes" id="UP001595735"/>
    </source>
</evidence>
<evidence type="ECO:0000256" key="1">
    <source>
        <dbReference type="ARBA" id="ARBA00009080"/>
    </source>
</evidence>
<evidence type="ECO:0000313" key="8">
    <source>
        <dbReference type="EMBL" id="MFC3756634.1"/>
    </source>
</evidence>
<organism evidence="8 9">
    <name type="scientific">Chryseobacterium tructae</name>
    <dbReference type="NCBI Taxonomy" id="1037380"/>
    <lineage>
        <taxon>Bacteria</taxon>
        <taxon>Pseudomonadati</taxon>
        <taxon>Bacteroidota</taxon>
        <taxon>Flavobacteriia</taxon>
        <taxon>Flavobacteriales</taxon>
        <taxon>Weeksellaceae</taxon>
        <taxon>Chryseobacterium group</taxon>
        <taxon>Chryseobacterium</taxon>
    </lineage>
</organism>
<dbReference type="Pfam" id="PF03446">
    <property type="entry name" value="NAD_binding_2"/>
    <property type="match status" value="1"/>
</dbReference>
<dbReference type="Pfam" id="PF14833">
    <property type="entry name" value="NAD_binding_11"/>
    <property type="match status" value="1"/>
</dbReference>
<dbReference type="PROSITE" id="PS00895">
    <property type="entry name" value="3_HYDROXYISOBUT_DH"/>
    <property type="match status" value="1"/>
</dbReference>
<keyword evidence="3 5" id="KW-0560">Oxidoreductase</keyword>
<keyword evidence="4 5" id="KW-0520">NAD</keyword>
<evidence type="ECO:0000256" key="4">
    <source>
        <dbReference type="ARBA" id="ARBA00023027"/>
    </source>
</evidence>
<reference evidence="9" key="1">
    <citation type="journal article" date="2019" name="Int. J. Syst. Evol. Microbiol.">
        <title>The Global Catalogue of Microorganisms (GCM) 10K type strain sequencing project: providing services to taxonomists for standard genome sequencing and annotation.</title>
        <authorList>
            <consortium name="The Broad Institute Genomics Platform"/>
            <consortium name="The Broad Institute Genome Sequencing Center for Infectious Disease"/>
            <person name="Wu L."/>
            <person name="Ma J."/>
        </authorList>
    </citation>
    <scope>NUCLEOTIDE SEQUENCE [LARGE SCALE GENOMIC DNA]</scope>
    <source>
        <strain evidence="9">CECT 7798</strain>
    </source>
</reference>
<dbReference type="InterPro" id="IPR008927">
    <property type="entry name" value="6-PGluconate_DH-like_C_sf"/>
</dbReference>
<dbReference type="PANTHER" id="PTHR22981">
    <property type="entry name" value="3-HYDROXYISOBUTYRATE DEHYDROGENASE-RELATED"/>
    <property type="match status" value="1"/>
</dbReference>
<dbReference type="EMBL" id="JBHRYO010000002">
    <property type="protein sequence ID" value="MFC3756634.1"/>
    <property type="molecule type" value="Genomic_DNA"/>
</dbReference>
<dbReference type="Gene3D" id="1.10.1040.10">
    <property type="entry name" value="N-(1-d-carboxylethyl)-l-norvaline Dehydrogenase, domain 2"/>
    <property type="match status" value="1"/>
</dbReference>
<dbReference type="InterPro" id="IPR002204">
    <property type="entry name" value="3-OH-isobutyrate_DH-rel_CS"/>
</dbReference>
<dbReference type="GO" id="GO:0008442">
    <property type="term" value="F:3-hydroxyisobutyrate dehydrogenase activity"/>
    <property type="evidence" value="ECO:0007669"/>
    <property type="project" value="UniProtKB-EC"/>
</dbReference>
<dbReference type="InterPro" id="IPR015815">
    <property type="entry name" value="HIBADH-related"/>
</dbReference>
<sequence length="324" mass="34165">MDLKSSPLFFQFKLNHFLTLKEIIMSNIAFIGLGNMGGPMAANLVKNGHSVIGFDLSHTALDMLTSAGGQTSASALEAIKNADVVITMLPSGKHVSELYSEEFVNSLKPNTLLIDSSTIDAVTARSVAQLAASKGCKMIDAPVSGGTAGAKAGTLTFIVGGKTEDYEKARPILKCMGQNIFHAGDSGAGQVAKICNNMLLAIHMIGTSEAINLGIRHGLDPKTLSEIMQKSSGKNWSLEVYNPYPGVMENAPASREYSGGFAVDLMTKDLGLAAEAGLETKTSTPLGNAALNLYRMWSESGNGAIDFSSIIQFLNGKLNVENGN</sequence>
<dbReference type="InterPro" id="IPR036291">
    <property type="entry name" value="NAD(P)-bd_dom_sf"/>
</dbReference>
<comment type="pathway">
    <text evidence="5">Amino-acid degradation; L-valine degradation.</text>
</comment>
<keyword evidence="2 5" id="KW-0101">Branched-chain amino acid catabolism</keyword>
<evidence type="ECO:0000259" key="7">
    <source>
        <dbReference type="Pfam" id="PF14833"/>
    </source>
</evidence>
<feature type="domain" description="3-hydroxyisobutyrate dehydrogenase-like NAD-binding" evidence="7">
    <location>
        <begin position="187"/>
        <end position="313"/>
    </location>
</feature>
<dbReference type="EC" id="1.1.1.31" evidence="5"/>
<comment type="similarity">
    <text evidence="1 5">Belongs to the HIBADH-related family.</text>
</comment>
<evidence type="ECO:0000259" key="6">
    <source>
        <dbReference type="Pfam" id="PF03446"/>
    </source>
</evidence>
<keyword evidence="9" id="KW-1185">Reference proteome</keyword>
<dbReference type="Proteomes" id="UP001595735">
    <property type="component" value="Unassembled WGS sequence"/>
</dbReference>
<evidence type="ECO:0000256" key="5">
    <source>
        <dbReference type="RuleBase" id="RU910714"/>
    </source>
</evidence>
<dbReference type="SUPFAM" id="SSF48179">
    <property type="entry name" value="6-phosphogluconate dehydrogenase C-terminal domain-like"/>
    <property type="match status" value="1"/>
</dbReference>
<evidence type="ECO:0000256" key="3">
    <source>
        <dbReference type="ARBA" id="ARBA00023002"/>
    </source>
</evidence>
<dbReference type="PANTHER" id="PTHR22981:SF7">
    <property type="entry name" value="3-HYDROXYISOBUTYRATE DEHYDROGENASE, MITOCHONDRIAL"/>
    <property type="match status" value="1"/>
</dbReference>
<protein>
    <recommendedName>
        <fullName evidence="5">3-hydroxyisobutyrate dehydrogenase</fullName>
        <shortName evidence="5">HIBADH</shortName>
        <ecNumber evidence="5">1.1.1.31</ecNumber>
    </recommendedName>
</protein>
<dbReference type="InterPro" id="IPR006115">
    <property type="entry name" value="6PGDH_NADP-bd"/>
</dbReference>
<name>A0ABV7XVN8_9FLAO</name>
<dbReference type="InterPro" id="IPR013328">
    <property type="entry name" value="6PGD_dom2"/>
</dbReference>
<comment type="catalytic activity">
    <reaction evidence="5">
        <text>3-hydroxy-2-methylpropanoate + NAD(+) = 2-methyl-3-oxopropanoate + NADH + H(+)</text>
        <dbReference type="Rhea" id="RHEA:17681"/>
        <dbReference type="ChEBI" id="CHEBI:11805"/>
        <dbReference type="ChEBI" id="CHEBI:15378"/>
        <dbReference type="ChEBI" id="CHEBI:57540"/>
        <dbReference type="ChEBI" id="CHEBI:57700"/>
        <dbReference type="ChEBI" id="CHEBI:57945"/>
        <dbReference type="EC" id="1.1.1.31"/>
    </reaction>
</comment>
<dbReference type="NCBIfam" id="TIGR01692">
    <property type="entry name" value="HIBADH"/>
    <property type="match status" value="1"/>
</dbReference>
<accession>A0ABV7XVN8</accession>
<comment type="caution">
    <text evidence="8">The sequence shown here is derived from an EMBL/GenBank/DDBJ whole genome shotgun (WGS) entry which is preliminary data.</text>
</comment>
<dbReference type="Gene3D" id="3.40.50.720">
    <property type="entry name" value="NAD(P)-binding Rossmann-like Domain"/>
    <property type="match status" value="1"/>
</dbReference>
<dbReference type="InterPro" id="IPR029154">
    <property type="entry name" value="HIBADH-like_NADP-bd"/>
</dbReference>
<dbReference type="RefSeq" id="WP_290297251.1">
    <property type="nucleotide sequence ID" value="NZ_JAUFQR010000001.1"/>
</dbReference>
<dbReference type="PIRSF" id="PIRSF000103">
    <property type="entry name" value="HIBADH"/>
    <property type="match status" value="1"/>
</dbReference>
<feature type="domain" description="6-phosphogluconate dehydrogenase NADP-binding" evidence="6">
    <location>
        <begin position="27"/>
        <end position="184"/>
    </location>
</feature>
<dbReference type="SUPFAM" id="SSF51735">
    <property type="entry name" value="NAD(P)-binding Rossmann-fold domains"/>
    <property type="match status" value="1"/>
</dbReference>
<gene>
    <name evidence="8" type="primary">mmsB</name>
    <name evidence="8" type="ORF">ACFONJ_11700</name>
</gene>
<evidence type="ECO:0000256" key="2">
    <source>
        <dbReference type="ARBA" id="ARBA00022456"/>
    </source>
</evidence>